<dbReference type="EMBL" id="CP157960">
    <property type="protein sequence ID" value="XBT94785.1"/>
    <property type="molecule type" value="Genomic_DNA"/>
</dbReference>
<accession>A0AAU7RX29</accession>
<dbReference type="Pfam" id="PF13527">
    <property type="entry name" value="Acetyltransf_9"/>
    <property type="match status" value="1"/>
</dbReference>
<dbReference type="AlphaFoldDB" id="A0AAU7RX29"/>
<name>A0AAU7RX29_9HYPH</name>
<dbReference type="InterPro" id="IPR000182">
    <property type="entry name" value="GNAT_dom"/>
</dbReference>
<dbReference type="RefSeq" id="WP_349958849.1">
    <property type="nucleotide sequence ID" value="NZ_CP157960.1"/>
</dbReference>
<organism evidence="2">
    <name type="scientific">Rhizobium sp. ZPR3</name>
    <dbReference type="NCBI Taxonomy" id="3158967"/>
    <lineage>
        <taxon>Bacteria</taxon>
        <taxon>Pseudomonadati</taxon>
        <taxon>Pseudomonadota</taxon>
        <taxon>Alphaproteobacteria</taxon>
        <taxon>Hyphomicrobiales</taxon>
        <taxon>Rhizobiaceae</taxon>
        <taxon>Rhizobium/Agrobacterium group</taxon>
        <taxon>Rhizobium</taxon>
    </lineage>
</organism>
<reference evidence="2" key="1">
    <citation type="submission" date="2024-06" db="EMBL/GenBank/DDBJ databases">
        <authorList>
            <person name="Li T."/>
            <person name="Gao R."/>
        </authorList>
    </citation>
    <scope>NUCLEOTIDE SEQUENCE</scope>
    <source>
        <strain evidence="2">ZPR3</strain>
    </source>
</reference>
<dbReference type="InterPro" id="IPR050276">
    <property type="entry name" value="MshD_Acetyltransferase"/>
</dbReference>
<dbReference type="GO" id="GO:0016747">
    <property type="term" value="F:acyltransferase activity, transferring groups other than amino-acyl groups"/>
    <property type="evidence" value="ECO:0007669"/>
    <property type="project" value="InterPro"/>
</dbReference>
<dbReference type="PANTHER" id="PTHR43617:SF2">
    <property type="entry name" value="UPF0039 PROTEIN SLL0451"/>
    <property type="match status" value="1"/>
</dbReference>
<dbReference type="CDD" id="cd04301">
    <property type="entry name" value="NAT_SF"/>
    <property type="match status" value="1"/>
</dbReference>
<dbReference type="PANTHER" id="PTHR43617">
    <property type="entry name" value="L-AMINO ACID N-ACETYLTRANSFERASE"/>
    <property type="match status" value="1"/>
</dbReference>
<dbReference type="PROSITE" id="PS51186">
    <property type="entry name" value="GNAT"/>
    <property type="match status" value="1"/>
</dbReference>
<sequence length="165" mass="17845">MIIRDEEPSDAPEINDLTVRAFKPMAFSDGSEAPIIRRLRQAGDLEVSLVAEENGAIIGHVAFSPVTINAVHGGWFGLGPIAVEPDRQRAGIGKSLVAKGIDALKQRGAAGVALIGNPKIYSRFGFESDGQLTYKDVEPRFVQRIVFFGPAPRGELRFADAFENP</sequence>
<dbReference type="Gene3D" id="3.40.630.30">
    <property type="match status" value="1"/>
</dbReference>
<dbReference type="SUPFAM" id="SSF55729">
    <property type="entry name" value="Acyl-CoA N-acyltransferases (Nat)"/>
    <property type="match status" value="1"/>
</dbReference>
<protein>
    <submittedName>
        <fullName evidence="2">N-acetyltransferase</fullName>
        <ecNumber evidence="2">2.3.1.-</ecNumber>
    </submittedName>
</protein>
<gene>
    <name evidence="2" type="ORF">ABM479_03965</name>
</gene>
<proteinExistence type="predicted"/>
<keyword evidence="2" id="KW-0012">Acyltransferase</keyword>
<feature type="domain" description="N-acetyltransferase" evidence="1">
    <location>
        <begin position="1"/>
        <end position="152"/>
    </location>
</feature>
<dbReference type="InterPro" id="IPR016181">
    <property type="entry name" value="Acyl_CoA_acyltransferase"/>
</dbReference>
<evidence type="ECO:0000259" key="1">
    <source>
        <dbReference type="PROSITE" id="PS51186"/>
    </source>
</evidence>
<keyword evidence="2" id="KW-0808">Transferase</keyword>
<dbReference type="EC" id="2.3.1.-" evidence="2"/>
<evidence type="ECO:0000313" key="2">
    <source>
        <dbReference type="EMBL" id="XBT94785.1"/>
    </source>
</evidence>